<sequence>MENLPAESSLPQPPQHAPSANSRQALFVAIERANDAVVAETRALRKRAGVDLRDFERRKSQALLDLTRAGRNLGEGPADAALVEHLRKLRASLDDNMKLLSTHLRAVREISELISRSLIEAESDGTYSRQFGAGQA</sequence>
<gene>
    <name evidence="2" type="ORF">C8N35_105176</name>
</gene>
<feature type="region of interest" description="Disordered" evidence="1">
    <location>
        <begin position="1"/>
        <end position="23"/>
    </location>
</feature>
<evidence type="ECO:0000313" key="2">
    <source>
        <dbReference type="EMBL" id="PTW60173.1"/>
    </source>
</evidence>
<evidence type="ECO:0008006" key="4">
    <source>
        <dbReference type="Google" id="ProtNLM"/>
    </source>
</evidence>
<reference evidence="2 3" key="1">
    <citation type="submission" date="2018-04" db="EMBL/GenBank/DDBJ databases">
        <title>Genomic Encyclopedia of Archaeal and Bacterial Type Strains, Phase II (KMG-II): from individual species to whole genera.</title>
        <authorList>
            <person name="Goeker M."/>
        </authorList>
    </citation>
    <scope>NUCLEOTIDE SEQUENCE [LARGE SCALE GENOMIC DNA]</scope>
    <source>
        <strain evidence="2 3">DSM 23382</strain>
    </source>
</reference>
<evidence type="ECO:0000313" key="3">
    <source>
        <dbReference type="Proteomes" id="UP000244081"/>
    </source>
</evidence>
<name>A0A2T5V8U7_9HYPH</name>
<dbReference type="AlphaFoldDB" id="A0A2T5V8U7"/>
<evidence type="ECO:0000256" key="1">
    <source>
        <dbReference type="SAM" id="MobiDB-lite"/>
    </source>
</evidence>
<protein>
    <recommendedName>
        <fullName evidence="4">FlgN protein</fullName>
    </recommendedName>
</protein>
<dbReference type="EMBL" id="QAYG01000005">
    <property type="protein sequence ID" value="PTW60173.1"/>
    <property type="molecule type" value="Genomic_DNA"/>
</dbReference>
<accession>A0A2T5V8U7</accession>
<comment type="caution">
    <text evidence="2">The sequence shown here is derived from an EMBL/GenBank/DDBJ whole genome shotgun (WGS) entry which is preliminary data.</text>
</comment>
<organism evidence="2 3">
    <name type="scientific">Breoghania corrubedonensis</name>
    <dbReference type="NCBI Taxonomy" id="665038"/>
    <lineage>
        <taxon>Bacteria</taxon>
        <taxon>Pseudomonadati</taxon>
        <taxon>Pseudomonadota</taxon>
        <taxon>Alphaproteobacteria</taxon>
        <taxon>Hyphomicrobiales</taxon>
        <taxon>Stappiaceae</taxon>
        <taxon>Breoghania</taxon>
    </lineage>
</organism>
<keyword evidence="3" id="KW-1185">Reference proteome</keyword>
<dbReference type="Proteomes" id="UP000244081">
    <property type="component" value="Unassembled WGS sequence"/>
</dbReference>
<proteinExistence type="predicted"/>